<dbReference type="RefSeq" id="WP_153347281.1">
    <property type="nucleotide sequence ID" value="NZ_WIVE01000187.1"/>
</dbReference>
<dbReference type="PROSITE" id="PS50531">
    <property type="entry name" value="HTH_IS21"/>
    <property type="match status" value="1"/>
</dbReference>
<dbReference type="InterPro" id="IPR009057">
    <property type="entry name" value="Homeodomain-like_sf"/>
</dbReference>
<feature type="non-terminal residue" evidence="6">
    <location>
        <position position="1"/>
    </location>
</feature>
<evidence type="ECO:0000259" key="5">
    <source>
        <dbReference type="PROSITE" id="PS50531"/>
    </source>
</evidence>
<dbReference type="EMBL" id="WIVE01000187">
    <property type="protein sequence ID" value="MQX38636.1"/>
    <property type="molecule type" value="Genomic_DNA"/>
</dbReference>
<gene>
    <name evidence="6" type="ORF">GHC57_19200</name>
</gene>
<dbReference type="Proteomes" id="UP000434582">
    <property type="component" value="Unassembled WGS sequence"/>
</dbReference>
<organism evidence="6 7">
    <name type="scientific">Roseospira navarrensis</name>
    <dbReference type="NCBI Taxonomy" id="140058"/>
    <lineage>
        <taxon>Bacteria</taxon>
        <taxon>Pseudomonadati</taxon>
        <taxon>Pseudomonadota</taxon>
        <taxon>Alphaproteobacteria</taxon>
        <taxon>Rhodospirillales</taxon>
        <taxon>Rhodospirillaceae</taxon>
        <taxon>Roseospira</taxon>
    </lineage>
</organism>
<evidence type="ECO:0000256" key="4">
    <source>
        <dbReference type="ARBA" id="ARBA00023172"/>
    </source>
</evidence>
<evidence type="ECO:0000256" key="3">
    <source>
        <dbReference type="ARBA" id="ARBA00023125"/>
    </source>
</evidence>
<feature type="domain" description="HTH IS21-type" evidence="5">
    <location>
        <begin position="2"/>
        <end position="65"/>
    </location>
</feature>
<evidence type="ECO:0000313" key="6">
    <source>
        <dbReference type="EMBL" id="MQX38636.1"/>
    </source>
</evidence>
<feature type="non-terminal residue" evidence="6">
    <location>
        <position position="140"/>
    </location>
</feature>
<keyword evidence="2" id="KW-0815">Transposition</keyword>
<dbReference type="Gene3D" id="1.10.10.60">
    <property type="entry name" value="Homeodomain-like"/>
    <property type="match status" value="1"/>
</dbReference>
<keyword evidence="3" id="KW-0238">DNA-binding</keyword>
<name>A0A7X1ZHH6_9PROT</name>
<dbReference type="PANTHER" id="PTHR35004:SF6">
    <property type="entry name" value="TRANSPOSASE"/>
    <property type="match status" value="1"/>
</dbReference>
<evidence type="ECO:0000313" key="7">
    <source>
        <dbReference type="Proteomes" id="UP000434582"/>
    </source>
</evidence>
<evidence type="ECO:0000256" key="2">
    <source>
        <dbReference type="ARBA" id="ARBA00022578"/>
    </source>
</evidence>
<protein>
    <submittedName>
        <fullName evidence="6">Helix-turn-helix domain-containing protein</fullName>
    </submittedName>
</protein>
<dbReference type="GO" id="GO:0003677">
    <property type="term" value="F:DNA binding"/>
    <property type="evidence" value="ECO:0007669"/>
    <property type="project" value="UniProtKB-KW"/>
</dbReference>
<dbReference type="InterPro" id="IPR017894">
    <property type="entry name" value="HTH_IS21_transposase_type"/>
</dbReference>
<proteinExistence type="inferred from homology"/>
<evidence type="ECO:0000256" key="1">
    <source>
        <dbReference type="ARBA" id="ARBA00009277"/>
    </source>
</evidence>
<dbReference type="AlphaFoldDB" id="A0A7X1ZHH6"/>
<comment type="similarity">
    <text evidence="1">Belongs to the transposase IS21/IS408/IS1162 family.</text>
</comment>
<dbReference type="GO" id="GO:0032196">
    <property type="term" value="P:transposition"/>
    <property type="evidence" value="ECO:0007669"/>
    <property type="project" value="UniProtKB-KW"/>
</dbReference>
<dbReference type="Pfam" id="PF13551">
    <property type="entry name" value="HTH_29"/>
    <property type="match status" value="1"/>
</dbReference>
<keyword evidence="7" id="KW-1185">Reference proteome</keyword>
<dbReference type="GO" id="GO:0006310">
    <property type="term" value="P:DNA recombination"/>
    <property type="evidence" value="ECO:0007669"/>
    <property type="project" value="UniProtKB-KW"/>
</dbReference>
<comment type="caution">
    <text evidence="6">The sequence shown here is derived from an EMBL/GenBank/DDBJ whole genome shotgun (WGS) entry which is preliminary data.</text>
</comment>
<accession>A0A7X1ZHH6</accession>
<keyword evidence="4" id="KW-0233">DNA recombination</keyword>
<dbReference type="OrthoDB" id="2065409at2"/>
<reference evidence="6 7" key="1">
    <citation type="submission" date="2019-10" db="EMBL/GenBank/DDBJ databases">
        <title>Draft whole-genome sequence of the purple nonsulfur photosynthetic bacterium Roseospira navarrensis DSM 15114.</title>
        <authorList>
            <person name="Kyndt J.A."/>
            <person name="Meyer T.E."/>
        </authorList>
    </citation>
    <scope>NUCLEOTIDE SEQUENCE [LARGE SCALE GENOMIC DNA]</scope>
    <source>
        <strain evidence="6 7">DSM 15114</strain>
    </source>
</reference>
<sequence length="140" mass="15767">LGDVVMILDLHRQGLSLSAIARRTGLDRKTVRTCIKRGLEPPVSAPRPPRDPITAPWQDYLRQRLQAVPELTAKRLLREIRDLGYTGGYTAVKAYVRSVRPSASPAFERRFETPAGRQAQVDFAHFRATFTDEPGTERVV</sequence>
<dbReference type="PANTHER" id="PTHR35004">
    <property type="entry name" value="TRANSPOSASE RV3428C-RELATED"/>
    <property type="match status" value="1"/>
</dbReference>
<dbReference type="SUPFAM" id="SSF46689">
    <property type="entry name" value="Homeodomain-like"/>
    <property type="match status" value="1"/>
</dbReference>